<dbReference type="Proteomes" id="UP001055879">
    <property type="component" value="Linkage Group LG07"/>
</dbReference>
<dbReference type="EMBL" id="CM042053">
    <property type="protein sequence ID" value="KAI3715150.1"/>
    <property type="molecule type" value="Genomic_DNA"/>
</dbReference>
<keyword evidence="2" id="KW-1185">Reference proteome</keyword>
<evidence type="ECO:0000313" key="2">
    <source>
        <dbReference type="Proteomes" id="UP001055879"/>
    </source>
</evidence>
<evidence type="ECO:0000313" key="1">
    <source>
        <dbReference type="EMBL" id="KAI3715150.1"/>
    </source>
</evidence>
<organism evidence="1 2">
    <name type="scientific">Arctium lappa</name>
    <name type="common">Greater burdock</name>
    <name type="synonym">Lappa major</name>
    <dbReference type="NCBI Taxonomy" id="4217"/>
    <lineage>
        <taxon>Eukaryota</taxon>
        <taxon>Viridiplantae</taxon>
        <taxon>Streptophyta</taxon>
        <taxon>Embryophyta</taxon>
        <taxon>Tracheophyta</taxon>
        <taxon>Spermatophyta</taxon>
        <taxon>Magnoliopsida</taxon>
        <taxon>eudicotyledons</taxon>
        <taxon>Gunneridae</taxon>
        <taxon>Pentapetalae</taxon>
        <taxon>asterids</taxon>
        <taxon>campanulids</taxon>
        <taxon>Asterales</taxon>
        <taxon>Asteraceae</taxon>
        <taxon>Carduoideae</taxon>
        <taxon>Cardueae</taxon>
        <taxon>Arctiinae</taxon>
        <taxon>Arctium</taxon>
    </lineage>
</organism>
<sequence>MRESNRRKTAGENTMEIVAGAAYLLSIGAGASVVENSNSRARRVVEEMSKMKRVEDLVSNGLWSSFEDLSMRPKGSSLNLYPLQGLENDQR</sequence>
<comment type="caution">
    <text evidence="1">The sequence shown here is derived from an EMBL/GenBank/DDBJ whole genome shotgun (WGS) entry which is preliminary data.</text>
</comment>
<protein>
    <submittedName>
        <fullName evidence="1">Uncharacterized protein</fullName>
    </submittedName>
</protein>
<proteinExistence type="predicted"/>
<gene>
    <name evidence="1" type="ORF">L6452_22120</name>
</gene>
<accession>A0ACB9B381</accession>
<reference evidence="1 2" key="2">
    <citation type="journal article" date="2022" name="Mol. Ecol. Resour.">
        <title>The genomes of chicory, endive, great burdock and yacon provide insights into Asteraceae paleo-polyploidization history and plant inulin production.</title>
        <authorList>
            <person name="Fan W."/>
            <person name="Wang S."/>
            <person name="Wang H."/>
            <person name="Wang A."/>
            <person name="Jiang F."/>
            <person name="Liu H."/>
            <person name="Zhao H."/>
            <person name="Xu D."/>
            <person name="Zhang Y."/>
        </authorList>
    </citation>
    <scope>NUCLEOTIDE SEQUENCE [LARGE SCALE GENOMIC DNA]</scope>
    <source>
        <strain evidence="2">cv. Niubang</strain>
    </source>
</reference>
<reference evidence="2" key="1">
    <citation type="journal article" date="2022" name="Mol. Ecol. Resour.">
        <title>The genomes of chicory, endive, great burdock and yacon provide insights into Asteraceae palaeo-polyploidization history and plant inulin production.</title>
        <authorList>
            <person name="Fan W."/>
            <person name="Wang S."/>
            <person name="Wang H."/>
            <person name="Wang A."/>
            <person name="Jiang F."/>
            <person name="Liu H."/>
            <person name="Zhao H."/>
            <person name="Xu D."/>
            <person name="Zhang Y."/>
        </authorList>
    </citation>
    <scope>NUCLEOTIDE SEQUENCE [LARGE SCALE GENOMIC DNA]</scope>
    <source>
        <strain evidence="2">cv. Niubang</strain>
    </source>
</reference>
<name>A0ACB9B381_ARCLA</name>